<reference evidence="2" key="1">
    <citation type="submission" date="2023-10" db="EMBL/GenBank/DDBJ databases">
        <title>Screening of Alkalihalophilus pseudofirmusBZ-TG-HK211 and Its Alleviation of Salt Stress on Rapeseed Growth.</title>
        <authorList>
            <person name="Zhao B."/>
            <person name="Guo T."/>
        </authorList>
    </citation>
    <scope>NUCLEOTIDE SEQUENCE</scope>
    <source>
        <strain evidence="2">BZ-TG-HK211</strain>
    </source>
</reference>
<evidence type="ECO:0000256" key="1">
    <source>
        <dbReference type="SAM" id="Phobius"/>
    </source>
</evidence>
<keyword evidence="1" id="KW-0812">Transmembrane</keyword>
<comment type="caution">
    <text evidence="2">The sequence shown here is derived from an EMBL/GenBank/DDBJ whole genome shotgun (WGS) entry which is preliminary data.</text>
</comment>
<evidence type="ECO:0000313" key="2">
    <source>
        <dbReference type="EMBL" id="MDV2888169.1"/>
    </source>
</evidence>
<keyword evidence="1" id="KW-0472">Membrane</keyword>
<dbReference type="Proteomes" id="UP001285636">
    <property type="component" value="Unassembled WGS sequence"/>
</dbReference>
<dbReference type="AlphaFoldDB" id="A0AAJ2NSY6"/>
<name>A0AAJ2NSY6_ALKPS</name>
<feature type="non-terminal residue" evidence="2">
    <location>
        <position position="80"/>
    </location>
</feature>
<feature type="transmembrane region" description="Helical" evidence="1">
    <location>
        <begin position="40"/>
        <end position="66"/>
    </location>
</feature>
<keyword evidence="1" id="KW-1133">Transmembrane helix</keyword>
<organism evidence="2 3">
    <name type="scientific">Alkalihalophilus pseudofirmus</name>
    <name type="common">Bacillus pseudofirmus</name>
    <dbReference type="NCBI Taxonomy" id="79885"/>
    <lineage>
        <taxon>Bacteria</taxon>
        <taxon>Bacillati</taxon>
        <taxon>Bacillota</taxon>
        <taxon>Bacilli</taxon>
        <taxon>Bacillales</taxon>
        <taxon>Bacillaceae</taxon>
        <taxon>Alkalihalophilus</taxon>
    </lineage>
</organism>
<protein>
    <submittedName>
        <fullName evidence="2">Uncharacterized protein</fullName>
    </submittedName>
</protein>
<sequence length="80" mass="8946">MTTEIMEKLNGESYIQSSYLMGGSHFHVLKTHLKPYLKSYGLIIALQHLVNSMGLMMFLGVFGYYIGGFSIEEVRGVGIP</sequence>
<proteinExistence type="predicted"/>
<dbReference type="EMBL" id="JAWJAY010001030">
    <property type="protein sequence ID" value="MDV2888169.1"/>
    <property type="molecule type" value="Genomic_DNA"/>
</dbReference>
<evidence type="ECO:0000313" key="3">
    <source>
        <dbReference type="Proteomes" id="UP001285636"/>
    </source>
</evidence>
<accession>A0AAJ2NSY6</accession>
<gene>
    <name evidence="2" type="ORF">RYX45_23685</name>
</gene>